<evidence type="ECO:0000256" key="5">
    <source>
        <dbReference type="ARBA" id="ARBA00022801"/>
    </source>
</evidence>
<feature type="binding site" evidence="10">
    <location>
        <position position="464"/>
    </location>
    <ligand>
        <name>L-glutamate</name>
        <dbReference type="ChEBI" id="CHEBI:29985"/>
    </ligand>
</feature>
<sequence length="607" mass="65392">MDMRKRSLALLLTAALVTSMSVTGCQKAAPTATEAVTESAVQTQAPEETEAETEKAEEEGWKPYDENGQIKRDDRDGNGKNGVVSTGKYEASKIGADIIEAGGNAVDAAVAVGFALGVCEPQSSGIGGGGFMLIHSADTGENVFVDFREPAPAKAEPGMWPVDEEGELTDDTKWLGGPSVGVPGEVKGLLYALDTYGTMTREQVMNPSIKMAEEGYEVSAVLNRDMMEEFEVLTRFKACGDIYLKDGYPYSVGDVIKNPDLAKTLTMIRDNGADAFYKGEVAEAMVKAVQESGGILTMEDLAGYDIKLRTPVSGTYRGYEILSSPPPSSGGTTIVEILNILENFDVKGMGHNSKEHLHVLTEAMKMAYKDRGFFAADTDFIEVPLTGMASKEYAKELASQIDLEKAQVFEHGDAWAYESPQTTHYSIMDKQGNIVAVTKTVNYVFGSGIVPEGYGFIMNDEMDDFDAEVGTANEVQPGKRPMSSMSPTIILKDGKPVMTIGAPGSQRIISGVAQVISNVIDFDMDIQDAISAPRIHAGSDWTTSDETIMIETRIDKNVIEGLKAMGHPVLETGDWMDYPCVQAVEMLPDGTLRGGADPRRDGKAVGY</sequence>
<dbReference type="PROSITE" id="PS00462">
    <property type="entry name" value="G_GLU_TRANSPEPTIDASE"/>
    <property type="match status" value="1"/>
</dbReference>
<organism evidence="14 15">
    <name type="scientific">[Clostridium] symbiosum ATCC 14940</name>
    <dbReference type="NCBI Taxonomy" id="411472"/>
    <lineage>
        <taxon>Bacteria</taxon>
        <taxon>Bacillati</taxon>
        <taxon>Bacillota</taxon>
        <taxon>Clostridia</taxon>
        <taxon>Lachnospirales</taxon>
        <taxon>Lachnospiraceae</taxon>
        <taxon>Otoolea</taxon>
    </lineage>
</organism>
<protein>
    <recommendedName>
        <fullName evidence="11">Glutathione hydrolase proenzyme</fullName>
        <ecNumber evidence="11">2.3.2.2</ecNumber>
        <ecNumber evidence="11">3.4.19.13</ecNumber>
    </recommendedName>
    <component>
        <recommendedName>
            <fullName evidence="11">Glutathione hydrolase large chain</fullName>
        </recommendedName>
    </component>
    <component>
        <recommendedName>
            <fullName evidence="11">Glutathione hydrolase small chain</fullName>
        </recommendedName>
    </component>
</protein>
<keyword evidence="11" id="KW-0317">Glutathione biosynthesis</keyword>
<feature type="compositionally biased region" description="Polar residues" evidence="12">
    <location>
        <begin position="34"/>
        <end position="46"/>
    </location>
</feature>
<dbReference type="GO" id="GO:0006751">
    <property type="term" value="P:glutathione catabolic process"/>
    <property type="evidence" value="ECO:0007669"/>
    <property type="project" value="UniProtKB-UniRule"/>
</dbReference>
<feature type="binding site" evidence="10">
    <location>
        <position position="148"/>
    </location>
    <ligand>
        <name>L-glutamate</name>
        <dbReference type="ChEBI" id="CHEBI:29985"/>
    </ligand>
</feature>
<dbReference type="EC" id="2.3.2.2" evidence="11"/>
<accession>A0ABC9TWP6</accession>
<dbReference type="PROSITE" id="PS51257">
    <property type="entry name" value="PROKAR_LIPOPROTEIN"/>
    <property type="match status" value="1"/>
</dbReference>
<feature type="chain" id="PRO_5044840842" description="Glutathione hydrolase proenzyme" evidence="13">
    <location>
        <begin position="29"/>
        <end position="607"/>
    </location>
</feature>
<feature type="compositionally biased region" description="Basic and acidic residues" evidence="12">
    <location>
        <begin position="52"/>
        <end position="78"/>
    </location>
</feature>
<dbReference type="InterPro" id="IPR055262">
    <property type="entry name" value="GGT_CS"/>
</dbReference>
<dbReference type="EMBL" id="AWSU01000210">
    <property type="protein sequence ID" value="ERI76263.1"/>
    <property type="molecule type" value="Genomic_DNA"/>
</dbReference>
<evidence type="ECO:0000256" key="3">
    <source>
        <dbReference type="ARBA" id="ARBA00009381"/>
    </source>
</evidence>
<comment type="catalytic activity">
    <reaction evidence="8 11">
        <text>an N-terminal (5-L-glutamyl)-[peptide] + an alpha-amino acid = 5-L-glutamyl amino acid + an N-terminal L-alpha-aminoacyl-[peptide]</text>
        <dbReference type="Rhea" id="RHEA:23904"/>
        <dbReference type="Rhea" id="RHEA-COMP:9780"/>
        <dbReference type="Rhea" id="RHEA-COMP:9795"/>
        <dbReference type="ChEBI" id="CHEBI:77644"/>
        <dbReference type="ChEBI" id="CHEBI:78597"/>
        <dbReference type="ChEBI" id="CHEBI:78599"/>
        <dbReference type="ChEBI" id="CHEBI:78608"/>
        <dbReference type="EC" id="2.3.2.2"/>
    </reaction>
</comment>
<keyword evidence="7 11" id="KW-0012">Acyltransferase</keyword>
<dbReference type="Gene3D" id="3.60.20.40">
    <property type="match status" value="1"/>
</dbReference>
<evidence type="ECO:0000256" key="2">
    <source>
        <dbReference type="ARBA" id="ARBA00001089"/>
    </source>
</evidence>
<dbReference type="InterPro" id="IPR043137">
    <property type="entry name" value="GGT_ssub_C"/>
</dbReference>
<dbReference type="InterPro" id="IPR043138">
    <property type="entry name" value="GGT_lsub"/>
</dbReference>
<dbReference type="InterPro" id="IPR000101">
    <property type="entry name" value="GGT_peptidase"/>
</dbReference>
<feature type="signal peptide" evidence="13">
    <location>
        <begin position="1"/>
        <end position="28"/>
    </location>
</feature>
<feature type="binding site" evidence="10">
    <location>
        <begin position="483"/>
        <end position="484"/>
    </location>
    <ligand>
        <name>L-glutamate</name>
        <dbReference type="ChEBI" id="CHEBI:29985"/>
    </ligand>
</feature>
<comment type="catalytic activity">
    <reaction evidence="1 11">
        <text>an S-substituted glutathione + H2O = an S-substituted L-cysteinylglycine + L-glutamate</text>
        <dbReference type="Rhea" id="RHEA:59468"/>
        <dbReference type="ChEBI" id="CHEBI:15377"/>
        <dbReference type="ChEBI" id="CHEBI:29985"/>
        <dbReference type="ChEBI" id="CHEBI:90779"/>
        <dbReference type="ChEBI" id="CHEBI:143103"/>
        <dbReference type="EC" id="3.4.19.13"/>
    </reaction>
</comment>
<dbReference type="GO" id="GO:0006750">
    <property type="term" value="P:glutathione biosynthetic process"/>
    <property type="evidence" value="ECO:0007669"/>
    <property type="project" value="UniProtKB-KW"/>
</dbReference>
<feature type="region of interest" description="Disordered" evidence="12">
    <location>
        <begin position="33"/>
        <end position="84"/>
    </location>
</feature>
<keyword evidence="6 11" id="KW-0865">Zymogen</keyword>
<keyword evidence="5 11" id="KW-0378">Hydrolase</keyword>
<dbReference type="InterPro" id="IPR029055">
    <property type="entry name" value="Ntn_hydrolases_N"/>
</dbReference>
<keyword evidence="13" id="KW-0732">Signal</keyword>
<dbReference type="SUPFAM" id="SSF56235">
    <property type="entry name" value="N-terminal nucleophile aminohydrolases (Ntn hydrolases)"/>
    <property type="match status" value="1"/>
</dbReference>
<dbReference type="PANTHER" id="PTHR43199:SF1">
    <property type="entry name" value="GLUTATHIONE HYDROLASE PROENZYME"/>
    <property type="match status" value="1"/>
</dbReference>
<feature type="active site" description="Nucleophile" evidence="9">
    <location>
        <position position="422"/>
    </location>
</feature>
<comment type="subunit">
    <text evidence="11">This enzyme consists of two polypeptide chains, which are synthesized in precursor form from a single polypeptide.</text>
</comment>
<evidence type="ECO:0000256" key="8">
    <source>
        <dbReference type="ARBA" id="ARBA00047417"/>
    </source>
</evidence>
<comment type="catalytic activity">
    <reaction evidence="2 11">
        <text>glutathione + H2O = L-cysteinylglycine + L-glutamate</text>
        <dbReference type="Rhea" id="RHEA:28807"/>
        <dbReference type="ChEBI" id="CHEBI:15377"/>
        <dbReference type="ChEBI" id="CHEBI:29985"/>
        <dbReference type="ChEBI" id="CHEBI:57925"/>
        <dbReference type="ChEBI" id="CHEBI:61694"/>
        <dbReference type="EC" id="3.4.19.13"/>
    </reaction>
</comment>
<proteinExistence type="inferred from homology"/>
<evidence type="ECO:0000256" key="10">
    <source>
        <dbReference type="PIRSR" id="PIRSR600101-2"/>
    </source>
</evidence>
<reference evidence="14 15" key="1">
    <citation type="submission" date="2013-07" db="EMBL/GenBank/DDBJ databases">
        <authorList>
            <person name="Weinstock G."/>
            <person name="Sodergren E."/>
            <person name="Wylie T."/>
            <person name="Fulton L."/>
            <person name="Fulton R."/>
            <person name="Fronick C."/>
            <person name="O'Laughlin M."/>
            <person name="Godfrey J."/>
            <person name="Miner T."/>
            <person name="Herter B."/>
            <person name="Appelbaum E."/>
            <person name="Cordes M."/>
            <person name="Lek S."/>
            <person name="Wollam A."/>
            <person name="Pepin K.H."/>
            <person name="Palsikar V.B."/>
            <person name="Mitreva M."/>
            <person name="Wilson R.K."/>
        </authorList>
    </citation>
    <scope>NUCLEOTIDE SEQUENCE [LARGE SCALE GENOMIC DNA]</scope>
    <source>
        <strain evidence="14 15">ATCC 14940</strain>
    </source>
</reference>
<dbReference type="Pfam" id="PF01019">
    <property type="entry name" value="G_glu_transpept"/>
    <property type="match status" value="1"/>
</dbReference>
<comment type="PTM">
    <text evidence="11">Cleaved by autocatalysis into a large and a small subunit.</text>
</comment>
<dbReference type="Gene3D" id="1.10.246.130">
    <property type="match status" value="1"/>
</dbReference>
<gene>
    <name evidence="14" type="ORF">CLOSYM_02710</name>
</gene>
<name>A0ABC9TWP6_CLOSY</name>
<dbReference type="NCBIfam" id="TIGR00066">
    <property type="entry name" value="g_glut_trans"/>
    <property type="match status" value="1"/>
</dbReference>
<evidence type="ECO:0000313" key="14">
    <source>
        <dbReference type="EMBL" id="ERI76263.1"/>
    </source>
</evidence>
<feature type="binding site" evidence="10">
    <location>
        <position position="505"/>
    </location>
    <ligand>
        <name>L-glutamate</name>
        <dbReference type="ChEBI" id="CHEBI:29985"/>
    </ligand>
</feature>
<evidence type="ECO:0000256" key="1">
    <source>
        <dbReference type="ARBA" id="ARBA00001049"/>
    </source>
</evidence>
<evidence type="ECO:0000256" key="6">
    <source>
        <dbReference type="ARBA" id="ARBA00023145"/>
    </source>
</evidence>
<evidence type="ECO:0000256" key="4">
    <source>
        <dbReference type="ARBA" id="ARBA00022679"/>
    </source>
</evidence>
<comment type="caution">
    <text evidence="14">The sequence shown here is derived from an EMBL/GenBank/DDBJ whole genome shotgun (WGS) entry which is preliminary data.</text>
</comment>
<feature type="binding site" evidence="10">
    <location>
        <begin position="440"/>
        <end position="442"/>
    </location>
    <ligand>
        <name>L-glutamate</name>
        <dbReference type="ChEBI" id="CHEBI:29985"/>
    </ligand>
</feature>
<evidence type="ECO:0000256" key="13">
    <source>
        <dbReference type="SAM" id="SignalP"/>
    </source>
</evidence>
<dbReference type="PRINTS" id="PR01210">
    <property type="entry name" value="GGTRANSPTASE"/>
</dbReference>
<dbReference type="GO" id="GO:0036374">
    <property type="term" value="F:glutathione hydrolase activity"/>
    <property type="evidence" value="ECO:0007669"/>
    <property type="project" value="UniProtKB-UniRule"/>
</dbReference>
<comment type="pathway">
    <text evidence="11">Sulfur metabolism; glutathione metabolism.</text>
</comment>
<evidence type="ECO:0000256" key="11">
    <source>
        <dbReference type="RuleBase" id="RU368036"/>
    </source>
</evidence>
<keyword evidence="4 11" id="KW-0808">Transferase</keyword>
<dbReference type="AlphaFoldDB" id="A0ABC9TWP6"/>
<dbReference type="InterPro" id="IPR051792">
    <property type="entry name" value="GGT_bact"/>
</dbReference>
<evidence type="ECO:0000256" key="12">
    <source>
        <dbReference type="SAM" id="MobiDB-lite"/>
    </source>
</evidence>
<evidence type="ECO:0000256" key="9">
    <source>
        <dbReference type="PIRSR" id="PIRSR600101-1"/>
    </source>
</evidence>
<evidence type="ECO:0000256" key="7">
    <source>
        <dbReference type="ARBA" id="ARBA00023315"/>
    </source>
</evidence>
<dbReference type="EC" id="3.4.19.13" evidence="11"/>
<dbReference type="Proteomes" id="UP000016491">
    <property type="component" value="Unassembled WGS sequence"/>
</dbReference>
<dbReference type="GO" id="GO:0103068">
    <property type="term" value="F:leukotriene C4 gamma-glutamyl transferase activity"/>
    <property type="evidence" value="ECO:0007669"/>
    <property type="project" value="UniProtKB-EC"/>
</dbReference>
<evidence type="ECO:0000313" key="15">
    <source>
        <dbReference type="Proteomes" id="UP000016491"/>
    </source>
</evidence>
<comment type="similarity">
    <text evidence="3 11">Belongs to the gamma-glutamyltransferase family.</text>
</comment>
<dbReference type="PANTHER" id="PTHR43199">
    <property type="entry name" value="GLUTATHIONE HYDROLASE"/>
    <property type="match status" value="1"/>
</dbReference>